<name>A0ABX1E757_9PROT</name>
<proteinExistence type="predicted"/>
<dbReference type="Proteomes" id="UP000787635">
    <property type="component" value="Unassembled WGS sequence"/>
</dbReference>
<feature type="signal peptide" evidence="1">
    <location>
        <begin position="1"/>
        <end position="19"/>
    </location>
</feature>
<keyword evidence="1" id="KW-0732">Signal</keyword>
<protein>
    <recommendedName>
        <fullName evidence="4">Lipoprotein</fullName>
    </recommendedName>
</protein>
<gene>
    <name evidence="2" type="ORF">HEQ75_19425</name>
</gene>
<sequence length="225" mass="23420">MRHAILWAGLLCLAGCAVPAGPTADIAPAPGDRGLAKDATEAAARAASSPERARLDSLPMALGQVPRISLEEDRTPNVLSGGIAVYRGGGFAITIYLFRRSAEPVPAGADSLPVLSELMGASSAARSQAAGVFGPRESSRLVRIQTRPPWPVVLCSQDSYPRGDSAVHDFTCVTALEGSLLKLRATFGTPAGEHERAQRAMGGILALVQRHLAGVPPMPPATIRS</sequence>
<organism evidence="2 3">
    <name type="scientific">Falsiroseomonas selenitidurans</name>
    <dbReference type="NCBI Taxonomy" id="2716335"/>
    <lineage>
        <taxon>Bacteria</taxon>
        <taxon>Pseudomonadati</taxon>
        <taxon>Pseudomonadota</taxon>
        <taxon>Alphaproteobacteria</taxon>
        <taxon>Acetobacterales</taxon>
        <taxon>Roseomonadaceae</taxon>
        <taxon>Falsiroseomonas</taxon>
    </lineage>
</organism>
<keyword evidence="3" id="KW-1185">Reference proteome</keyword>
<comment type="caution">
    <text evidence="2">The sequence shown here is derived from an EMBL/GenBank/DDBJ whole genome shotgun (WGS) entry which is preliminary data.</text>
</comment>
<dbReference type="EMBL" id="JAAVNE010000037">
    <property type="protein sequence ID" value="NKC33044.1"/>
    <property type="molecule type" value="Genomic_DNA"/>
</dbReference>
<reference evidence="2 3" key="1">
    <citation type="submission" date="2020-03" db="EMBL/GenBank/DDBJ databases">
        <title>Roseomonas selenitidurans sp. nov. isolated from urban soil.</title>
        <authorList>
            <person name="Liu H."/>
        </authorList>
    </citation>
    <scope>NUCLEOTIDE SEQUENCE [LARGE SCALE GENOMIC DNA]</scope>
    <source>
        <strain evidence="2 3">BU-1</strain>
    </source>
</reference>
<evidence type="ECO:0008006" key="4">
    <source>
        <dbReference type="Google" id="ProtNLM"/>
    </source>
</evidence>
<evidence type="ECO:0000313" key="2">
    <source>
        <dbReference type="EMBL" id="NKC33044.1"/>
    </source>
</evidence>
<accession>A0ABX1E757</accession>
<evidence type="ECO:0000256" key="1">
    <source>
        <dbReference type="SAM" id="SignalP"/>
    </source>
</evidence>
<dbReference type="RefSeq" id="WP_168033781.1">
    <property type="nucleotide sequence ID" value="NZ_JAAVNE010000037.1"/>
</dbReference>
<evidence type="ECO:0000313" key="3">
    <source>
        <dbReference type="Proteomes" id="UP000787635"/>
    </source>
</evidence>
<feature type="chain" id="PRO_5046168015" description="Lipoprotein" evidence="1">
    <location>
        <begin position="20"/>
        <end position="225"/>
    </location>
</feature>